<dbReference type="Gene3D" id="1.10.510.10">
    <property type="entry name" value="Transferase(Phosphotransferase) domain 1"/>
    <property type="match status" value="1"/>
</dbReference>
<dbReference type="Proteomes" id="UP000604825">
    <property type="component" value="Unassembled WGS sequence"/>
</dbReference>
<dbReference type="PANTHER" id="PTHR48055">
    <property type="entry name" value="LEUCINE-RICH REPEAT RECEPTOR PROTEIN KINASE EMS1"/>
    <property type="match status" value="1"/>
</dbReference>
<gene>
    <name evidence="1" type="ORF">NCGR_LOCUS31880</name>
</gene>
<dbReference type="SUPFAM" id="SSF56112">
    <property type="entry name" value="Protein kinase-like (PK-like)"/>
    <property type="match status" value="1"/>
</dbReference>
<keyword evidence="2" id="KW-1185">Reference proteome</keyword>
<dbReference type="EMBL" id="CAJGYO010000007">
    <property type="protein sequence ID" value="CAD6247699.1"/>
    <property type="molecule type" value="Genomic_DNA"/>
</dbReference>
<sequence>MLEVLTGRPPTGKEVEDGGGNLVDWVRWMIARGREGELFDPCLPVSGLWHEQMVRVLAIAQDCTADEPSKRPTMVEVVKGLKMVQLMKHESHNLQQFVAQP</sequence>
<evidence type="ECO:0000313" key="2">
    <source>
        <dbReference type="Proteomes" id="UP000604825"/>
    </source>
</evidence>
<comment type="caution">
    <text evidence="1">The sequence shown here is derived from an EMBL/GenBank/DDBJ whole genome shotgun (WGS) entry which is preliminary data.</text>
</comment>
<proteinExistence type="predicted"/>
<dbReference type="InterPro" id="IPR011009">
    <property type="entry name" value="Kinase-like_dom_sf"/>
</dbReference>
<dbReference type="AlphaFoldDB" id="A0A811PUS5"/>
<name>A0A811PUS5_9POAL</name>
<organism evidence="1 2">
    <name type="scientific">Miscanthus lutarioriparius</name>
    <dbReference type="NCBI Taxonomy" id="422564"/>
    <lineage>
        <taxon>Eukaryota</taxon>
        <taxon>Viridiplantae</taxon>
        <taxon>Streptophyta</taxon>
        <taxon>Embryophyta</taxon>
        <taxon>Tracheophyta</taxon>
        <taxon>Spermatophyta</taxon>
        <taxon>Magnoliopsida</taxon>
        <taxon>Liliopsida</taxon>
        <taxon>Poales</taxon>
        <taxon>Poaceae</taxon>
        <taxon>PACMAD clade</taxon>
        <taxon>Panicoideae</taxon>
        <taxon>Andropogonodae</taxon>
        <taxon>Andropogoneae</taxon>
        <taxon>Saccharinae</taxon>
        <taxon>Miscanthus</taxon>
    </lineage>
</organism>
<evidence type="ECO:0000313" key="1">
    <source>
        <dbReference type="EMBL" id="CAD6247699.1"/>
    </source>
</evidence>
<accession>A0A811PUS5</accession>
<reference evidence="1" key="1">
    <citation type="submission" date="2020-10" db="EMBL/GenBank/DDBJ databases">
        <authorList>
            <person name="Han B."/>
            <person name="Lu T."/>
            <person name="Zhao Q."/>
            <person name="Huang X."/>
            <person name="Zhao Y."/>
        </authorList>
    </citation>
    <scope>NUCLEOTIDE SEQUENCE</scope>
</reference>
<dbReference type="PANTHER" id="PTHR48055:SF6">
    <property type="entry name" value="LEUCINE-RICH REPEAT RECEPTOR PROTEIN KINASE MSP1"/>
    <property type="match status" value="1"/>
</dbReference>
<protein>
    <submittedName>
        <fullName evidence="1">Uncharacterized protein</fullName>
    </submittedName>
</protein>
<dbReference type="GO" id="GO:0016020">
    <property type="term" value="C:membrane"/>
    <property type="evidence" value="ECO:0007669"/>
    <property type="project" value="TreeGrafter"/>
</dbReference>
<dbReference type="InterPro" id="IPR051564">
    <property type="entry name" value="LRR_receptor-like_kinase"/>
</dbReference>
<dbReference type="OrthoDB" id="551849at2759"/>